<gene>
    <name evidence="1" type="ORF">OM33_10235</name>
</gene>
<dbReference type="STRING" id="1348114.OM33_10235"/>
<dbReference type="AlphaFoldDB" id="A0A0A7EFU9"/>
<dbReference type="OrthoDB" id="6238758at2"/>
<accession>A0A0A7EFU9</accession>
<reference evidence="1 2" key="1">
    <citation type="submission" date="2014-11" db="EMBL/GenBank/DDBJ databases">
        <title>Complete Genome Sequence of Pseudoalteromonas sp. Strain OCN003 Isolated from Kaneohe Bay, Oahu, Hawaii.</title>
        <authorList>
            <person name="Beurmann S."/>
            <person name="Videau P."/>
            <person name="Ushijima B."/>
            <person name="Smith A.M."/>
            <person name="Aeby G.S."/>
            <person name="Callahan S.M."/>
            <person name="Belcaid M."/>
        </authorList>
    </citation>
    <scope>NUCLEOTIDE SEQUENCE [LARGE SCALE GENOMIC DNA]</scope>
    <source>
        <strain evidence="1 2">OCN003</strain>
    </source>
</reference>
<proteinExistence type="predicted"/>
<dbReference type="KEGG" id="pseo:OM33_10235"/>
<dbReference type="EMBL" id="CP009888">
    <property type="protein sequence ID" value="AIY65484.1"/>
    <property type="molecule type" value="Genomic_DNA"/>
</dbReference>
<keyword evidence="2" id="KW-1185">Reference proteome</keyword>
<dbReference type="eggNOG" id="ENOG5033DQT">
    <property type="taxonomic scope" value="Bacteria"/>
</dbReference>
<name>A0A0A7EFU9_9GAMM</name>
<evidence type="ECO:0000313" key="1">
    <source>
        <dbReference type="EMBL" id="AIY65484.1"/>
    </source>
</evidence>
<sequence>MAVESEHTIKDSAFLSISSAQVIPESEFEIIFAPSEQVEITEAHIVGASMYMGKIPLFFKKTQNGSHKAIGMVGVCSEKEMEWQIQIFYKDMTLQQQKTATLNFVATNV</sequence>
<dbReference type="Proteomes" id="UP000030341">
    <property type="component" value="Chromosome 1"/>
</dbReference>
<organism evidence="1 2">
    <name type="scientific">Pseudoalteromonas piratica</name>
    <dbReference type="NCBI Taxonomy" id="1348114"/>
    <lineage>
        <taxon>Bacteria</taxon>
        <taxon>Pseudomonadati</taxon>
        <taxon>Pseudomonadota</taxon>
        <taxon>Gammaproteobacteria</taxon>
        <taxon>Alteromonadales</taxon>
        <taxon>Pseudoalteromonadaceae</taxon>
        <taxon>Pseudoalteromonas</taxon>
    </lineage>
</organism>
<evidence type="ECO:0000313" key="2">
    <source>
        <dbReference type="Proteomes" id="UP000030341"/>
    </source>
</evidence>
<protein>
    <submittedName>
        <fullName evidence="1">Uncharacterized protein</fullName>
    </submittedName>
</protein>
<dbReference type="HOGENOM" id="CLU_2181690_0_0_6"/>